<evidence type="ECO:0000256" key="5">
    <source>
        <dbReference type="ARBA" id="ARBA00023239"/>
    </source>
</evidence>
<keyword evidence="5" id="KW-0456">Lyase</keyword>
<dbReference type="RefSeq" id="WP_358627682.1">
    <property type="nucleotide sequence ID" value="NZ_JBFAEV010000001.1"/>
</dbReference>
<comment type="similarity">
    <text evidence="2">Belongs to the pterin-4-alpha-carbinolamine dehydratase family.</text>
</comment>
<organism evidence="7 8">
    <name type="scientific">Streptomyces milbemycinicus</name>
    <dbReference type="NCBI Taxonomy" id="476552"/>
    <lineage>
        <taxon>Bacteria</taxon>
        <taxon>Bacillati</taxon>
        <taxon>Actinomycetota</taxon>
        <taxon>Actinomycetes</taxon>
        <taxon>Kitasatosporales</taxon>
        <taxon>Streptomycetaceae</taxon>
        <taxon>Streptomyces</taxon>
    </lineage>
</organism>
<reference evidence="7 8" key="1">
    <citation type="submission" date="2024-11" db="EMBL/GenBank/DDBJ databases">
        <title>The Natural Products Discovery Center: Release of the First 8490 Sequenced Strains for Exploring Actinobacteria Biosynthetic Diversity.</title>
        <authorList>
            <person name="Kalkreuter E."/>
            <person name="Kautsar S.A."/>
            <person name="Yang D."/>
            <person name="Bader C.D."/>
            <person name="Teijaro C.N."/>
            <person name="Fluegel L."/>
            <person name="Davis C.M."/>
            <person name="Simpson J.R."/>
            <person name="Lauterbach L."/>
            <person name="Steele A.D."/>
            <person name="Gui C."/>
            <person name="Meng S."/>
            <person name="Li G."/>
            <person name="Viehrig K."/>
            <person name="Ye F."/>
            <person name="Su P."/>
            <person name="Kiefer A.F."/>
            <person name="Nichols A."/>
            <person name="Cepeda A.J."/>
            <person name="Yan W."/>
            <person name="Fan B."/>
            <person name="Jiang Y."/>
            <person name="Adhikari A."/>
            <person name="Zheng C.-J."/>
            <person name="Schuster L."/>
            <person name="Cowan T.M."/>
            <person name="Smanski M.J."/>
            <person name="Chevrette M.G."/>
            <person name="De Carvalho L.P.S."/>
            <person name="Shen B."/>
        </authorList>
    </citation>
    <scope>NUCLEOTIDE SEQUENCE [LARGE SCALE GENOMIC DNA]</scope>
    <source>
        <strain evidence="7 8">NPDC020863</strain>
    </source>
</reference>
<evidence type="ECO:0000256" key="3">
    <source>
        <dbReference type="ARBA" id="ARBA00013252"/>
    </source>
</evidence>
<dbReference type="Pfam" id="PF18029">
    <property type="entry name" value="Glyoxalase_6"/>
    <property type="match status" value="1"/>
</dbReference>
<evidence type="ECO:0000313" key="7">
    <source>
        <dbReference type="EMBL" id="MFK4271916.1"/>
    </source>
</evidence>
<comment type="catalytic activity">
    <reaction evidence="1">
        <text>(4aS,6R)-4a-hydroxy-L-erythro-5,6,7,8-tetrahydrobiopterin = (6R)-L-erythro-6,7-dihydrobiopterin + H2O</text>
        <dbReference type="Rhea" id="RHEA:11920"/>
        <dbReference type="ChEBI" id="CHEBI:15377"/>
        <dbReference type="ChEBI" id="CHEBI:15642"/>
        <dbReference type="ChEBI" id="CHEBI:43120"/>
        <dbReference type="EC" id="4.2.1.96"/>
    </reaction>
</comment>
<dbReference type="PANTHER" id="PTHR35908:SF1">
    <property type="entry name" value="CONSERVED PROTEIN"/>
    <property type="match status" value="1"/>
</dbReference>
<evidence type="ECO:0000259" key="6">
    <source>
        <dbReference type="Pfam" id="PF18029"/>
    </source>
</evidence>
<dbReference type="Pfam" id="PF01329">
    <property type="entry name" value="Pterin_4a"/>
    <property type="match status" value="1"/>
</dbReference>
<comment type="caution">
    <text evidence="7">The sequence shown here is derived from an EMBL/GenBank/DDBJ whole genome shotgun (WGS) entry which is preliminary data.</text>
</comment>
<proteinExistence type="inferred from homology"/>
<evidence type="ECO:0000256" key="4">
    <source>
        <dbReference type="ARBA" id="ARBA00021735"/>
    </source>
</evidence>
<dbReference type="PANTHER" id="PTHR35908">
    <property type="entry name" value="HYPOTHETICAL FUSION PROTEIN"/>
    <property type="match status" value="1"/>
</dbReference>
<feature type="domain" description="Glyoxalase-like" evidence="6">
    <location>
        <begin position="114"/>
        <end position="217"/>
    </location>
</feature>
<accession>A0ABW8M667</accession>
<evidence type="ECO:0000313" key="8">
    <source>
        <dbReference type="Proteomes" id="UP001620295"/>
    </source>
</evidence>
<gene>
    <name evidence="7" type="ORF">ACI2L5_44540</name>
</gene>
<sequence>MDTISNSEILAEIAGGLDDWRKLAQPLAARYRATDAVVGAAFVAAVARAAAAARYDVPEIRLGHGVIDVTLFSVDEAGARWVTAKDLELAGVITGLASEFGLTAVPGEVAQLELALDTADDSAAGPFWAALLTGNSTHTVFDSVFDPLNRVPSVWFQQTDRHPTPRQRWHMDLWLAPEVADERIAAAVAAGGTLVDDSQAPSFTVLADPEGNNVCICTALERD</sequence>
<keyword evidence="8" id="KW-1185">Reference proteome</keyword>
<protein>
    <recommendedName>
        <fullName evidence="4">Putative pterin-4-alpha-carbinolamine dehydratase</fullName>
        <ecNumber evidence="3">4.2.1.96</ecNumber>
    </recommendedName>
</protein>
<evidence type="ECO:0000256" key="1">
    <source>
        <dbReference type="ARBA" id="ARBA00001554"/>
    </source>
</evidence>
<name>A0ABW8M667_9ACTN</name>
<dbReference type="EC" id="4.2.1.96" evidence="3"/>
<dbReference type="InterPro" id="IPR036428">
    <property type="entry name" value="PCD_sf"/>
</dbReference>
<dbReference type="SUPFAM" id="SSF55248">
    <property type="entry name" value="PCD-like"/>
    <property type="match status" value="1"/>
</dbReference>
<dbReference type="InterPro" id="IPR041581">
    <property type="entry name" value="Glyoxalase_6"/>
</dbReference>
<dbReference type="InterPro" id="IPR029068">
    <property type="entry name" value="Glyas_Bleomycin-R_OHBP_Dase"/>
</dbReference>
<dbReference type="InterPro" id="IPR001533">
    <property type="entry name" value="Pterin_deHydtase"/>
</dbReference>
<dbReference type="SUPFAM" id="SSF54593">
    <property type="entry name" value="Glyoxalase/Bleomycin resistance protein/Dihydroxybiphenyl dioxygenase"/>
    <property type="match status" value="1"/>
</dbReference>
<dbReference type="Gene3D" id="3.10.180.10">
    <property type="entry name" value="2,3-Dihydroxybiphenyl 1,2-Dioxygenase, domain 1"/>
    <property type="match status" value="1"/>
</dbReference>
<dbReference type="EMBL" id="JBJDQH010000021">
    <property type="protein sequence ID" value="MFK4271916.1"/>
    <property type="molecule type" value="Genomic_DNA"/>
</dbReference>
<dbReference type="Proteomes" id="UP001620295">
    <property type="component" value="Unassembled WGS sequence"/>
</dbReference>
<evidence type="ECO:0000256" key="2">
    <source>
        <dbReference type="ARBA" id="ARBA00006472"/>
    </source>
</evidence>